<sequence length="244" mass="24994">MAKLDGKVAVITGATSGLALATAKLFVAEGAHVVVTGRRQDRLDAAVAAIGHDVTGVAGDVGEFADLARLADVVAAGPGRVDVLVASAAAWTWGERFTDVTEESFDAVFGVNVRGTFFTVQKLLPLLSDGASVVLIGSGAAEKGDAGTTVYAASKAALRSFARTWTTELKDRGIRVNVLSPAAIETPAFADLPPGFKERIAARVPVGRLGHEHEIATAALFLASADSSFVTGIDLPVDGGIGQV</sequence>
<dbReference type="PANTHER" id="PTHR43618:SF8">
    <property type="entry name" value="7ALPHA-HYDROXYSTEROID DEHYDROGENASE"/>
    <property type="match status" value="1"/>
</dbReference>
<dbReference type="FunFam" id="3.40.50.720:FF:000084">
    <property type="entry name" value="Short-chain dehydrogenase reductase"/>
    <property type="match status" value="1"/>
</dbReference>
<dbReference type="GO" id="GO:0016491">
    <property type="term" value="F:oxidoreductase activity"/>
    <property type="evidence" value="ECO:0007669"/>
    <property type="project" value="UniProtKB-KW"/>
</dbReference>
<evidence type="ECO:0000256" key="1">
    <source>
        <dbReference type="ARBA" id="ARBA00006484"/>
    </source>
</evidence>
<proteinExistence type="inferred from homology"/>
<dbReference type="Proteomes" id="UP000199025">
    <property type="component" value="Unassembled WGS sequence"/>
</dbReference>
<dbReference type="InterPro" id="IPR052178">
    <property type="entry name" value="Sec_Metab_Biosynth_SDR"/>
</dbReference>
<protein>
    <submittedName>
        <fullName evidence="5">NAD(P)-dependent dehydrogenase, short-chain alcohol dehydrogenase family</fullName>
    </submittedName>
</protein>
<comment type="similarity">
    <text evidence="1">Belongs to the short-chain dehydrogenases/reductases (SDR) family.</text>
</comment>
<evidence type="ECO:0000259" key="4">
    <source>
        <dbReference type="SMART" id="SM00822"/>
    </source>
</evidence>
<dbReference type="SMART" id="SM00822">
    <property type="entry name" value="PKS_KR"/>
    <property type="match status" value="1"/>
</dbReference>
<dbReference type="Gene3D" id="3.40.50.720">
    <property type="entry name" value="NAD(P)-binding Rossmann-like Domain"/>
    <property type="match status" value="1"/>
</dbReference>
<dbReference type="STRING" id="115433.SAMN05421835_11748"/>
<keyword evidence="6" id="KW-1185">Reference proteome</keyword>
<dbReference type="SUPFAM" id="SSF51735">
    <property type="entry name" value="NAD(P)-binding Rossmann-fold domains"/>
    <property type="match status" value="1"/>
</dbReference>
<dbReference type="RefSeq" id="WP_091512148.1">
    <property type="nucleotide sequence ID" value="NZ_CBDQZW010000036.1"/>
</dbReference>
<dbReference type="InterPro" id="IPR057326">
    <property type="entry name" value="KR_dom"/>
</dbReference>
<dbReference type="PRINTS" id="PR00081">
    <property type="entry name" value="GDHRDH"/>
</dbReference>
<gene>
    <name evidence="5" type="ORF">SAMN05421835_11748</name>
</gene>
<dbReference type="Pfam" id="PF13561">
    <property type="entry name" value="adh_short_C2"/>
    <property type="match status" value="1"/>
</dbReference>
<dbReference type="PANTHER" id="PTHR43618">
    <property type="entry name" value="7-ALPHA-HYDROXYSTEROID DEHYDROGENASE"/>
    <property type="match status" value="1"/>
</dbReference>
<dbReference type="OrthoDB" id="9803333at2"/>
<keyword evidence="2" id="KW-0521">NADP</keyword>
<evidence type="ECO:0000256" key="2">
    <source>
        <dbReference type="ARBA" id="ARBA00022857"/>
    </source>
</evidence>
<dbReference type="InterPro" id="IPR002347">
    <property type="entry name" value="SDR_fam"/>
</dbReference>
<reference evidence="5 6" key="1">
    <citation type="submission" date="2016-10" db="EMBL/GenBank/DDBJ databases">
        <authorList>
            <person name="de Groot N.N."/>
        </authorList>
    </citation>
    <scope>NUCLEOTIDE SEQUENCE [LARGE SCALE GENOMIC DNA]</scope>
    <source>
        <strain evidence="5 6">DSM 44468</strain>
    </source>
</reference>
<organism evidence="5 6">
    <name type="scientific">Amycolatopsis sacchari</name>
    <dbReference type="NCBI Taxonomy" id="115433"/>
    <lineage>
        <taxon>Bacteria</taxon>
        <taxon>Bacillati</taxon>
        <taxon>Actinomycetota</taxon>
        <taxon>Actinomycetes</taxon>
        <taxon>Pseudonocardiales</taxon>
        <taxon>Pseudonocardiaceae</taxon>
        <taxon>Amycolatopsis</taxon>
    </lineage>
</organism>
<feature type="domain" description="Ketoreductase" evidence="4">
    <location>
        <begin position="7"/>
        <end position="182"/>
    </location>
</feature>
<dbReference type="AlphaFoldDB" id="A0A1I3Y8N3"/>
<evidence type="ECO:0000256" key="3">
    <source>
        <dbReference type="ARBA" id="ARBA00023002"/>
    </source>
</evidence>
<dbReference type="CDD" id="cd05233">
    <property type="entry name" value="SDR_c"/>
    <property type="match status" value="1"/>
</dbReference>
<keyword evidence="3" id="KW-0560">Oxidoreductase</keyword>
<accession>A0A1I3Y8N3</accession>
<evidence type="ECO:0000313" key="5">
    <source>
        <dbReference type="EMBL" id="SFK28132.1"/>
    </source>
</evidence>
<dbReference type="InterPro" id="IPR036291">
    <property type="entry name" value="NAD(P)-bd_dom_sf"/>
</dbReference>
<dbReference type="EMBL" id="FORP01000017">
    <property type="protein sequence ID" value="SFK28132.1"/>
    <property type="molecule type" value="Genomic_DNA"/>
</dbReference>
<evidence type="ECO:0000313" key="6">
    <source>
        <dbReference type="Proteomes" id="UP000199025"/>
    </source>
</evidence>
<name>A0A1I3Y8N3_9PSEU</name>